<dbReference type="EMBL" id="BKCJ010009475">
    <property type="protein sequence ID" value="GEU87145.1"/>
    <property type="molecule type" value="Genomic_DNA"/>
</dbReference>
<organism evidence="2">
    <name type="scientific">Tanacetum cinerariifolium</name>
    <name type="common">Dalmatian daisy</name>
    <name type="synonym">Chrysanthemum cinerariifolium</name>
    <dbReference type="NCBI Taxonomy" id="118510"/>
    <lineage>
        <taxon>Eukaryota</taxon>
        <taxon>Viridiplantae</taxon>
        <taxon>Streptophyta</taxon>
        <taxon>Embryophyta</taxon>
        <taxon>Tracheophyta</taxon>
        <taxon>Spermatophyta</taxon>
        <taxon>Magnoliopsida</taxon>
        <taxon>eudicotyledons</taxon>
        <taxon>Gunneridae</taxon>
        <taxon>Pentapetalae</taxon>
        <taxon>asterids</taxon>
        <taxon>campanulids</taxon>
        <taxon>Asterales</taxon>
        <taxon>Asteraceae</taxon>
        <taxon>Asteroideae</taxon>
        <taxon>Anthemideae</taxon>
        <taxon>Anthemidinae</taxon>
        <taxon>Tanacetum</taxon>
    </lineage>
</organism>
<sequence length="607" mass="70115">MIADIDEDVEVYLEEAQAKAYNSDLQHSEKVHIMQDINEEQPIEMEEVLEVVTTAKLITEVVTIAEPTTTVAQVPKVSAARRRMGVVIHDPEETAASVIVYIEVQSKDKGKGILIEEPKPLKGQAQIKQDEAFARIDEVSSAKEKPLTEAPTRKNMMVYLKNMAGFKMNIFKGEEEVTIQEKEIKEKEATPLASKVLVVDYQIDNENNKLYYRIIKADGSHKLFLSFITLLKNFNREDLETLWNLVKERFETTKPKNFSDEYLLNVLKIMFEKPNIEANIFLPVDKKYPLTHLTLDQMLNNVRFKVEEESEMSLELLCIVSAVSQEVLEVVTAAKLITEVVTIAEPTTSVEPTTTAAQVPKVSAPRRRRERKHLKGQAQIKQDEAFARQLEAELNANINWNDVLEKVKRSERQNNALMSEIRTLFEKHYNLNQAFLERVEEVVTIQEKEIEEECNKRQEATPLASKVPVVNYQIHHENNKSYYKIIRGDGSHKLFLSFITLLKNVDREDLETLWNLDKERFGTTEPKNFSDKFLLNILKIMFVKPNIDANVRKDQNGIYVLAKVKSWKLFESCRIHIITFTTTQMFPLVEKKYPLTHFTLEQMINNI</sequence>
<keyword evidence="1" id="KW-0175">Coiled coil</keyword>
<feature type="coiled-coil region" evidence="1">
    <location>
        <begin position="407"/>
        <end position="456"/>
    </location>
</feature>
<comment type="caution">
    <text evidence="2">The sequence shown here is derived from an EMBL/GenBank/DDBJ whole genome shotgun (WGS) entry which is preliminary data.</text>
</comment>
<dbReference type="AlphaFoldDB" id="A0A6L2NRF7"/>
<gene>
    <name evidence="2" type="ORF">Tci_059123</name>
</gene>
<proteinExistence type="predicted"/>
<name>A0A6L2NRF7_TANCI</name>
<accession>A0A6L2NRF7</accession>
<reference evidence="2" key="1">
    <citation type="journal article" date="2019" name="Sci. Rep.">
        <title>Draft genome of Tanacetum cinerariifolium, the natural source of mosquito coil.</title>
        <authorList>
            <person name="Yamashiro T."/>
            <person name="Shiraishi A."/>
            <person name="Satake H."/>
            <person name="Nakayama K."/>
        </authorList>
    </citation>
    <scope>NUCLEOTIDE SEQUENCE</scope>
</reference>
<evidence type="ECO:0000256" key="1">
    <source>
        <dbReference type="SAM" id="Coils"/>
    </source>
</evidence>
<evidence type="ECO:0000313" key="2">
    <source>
        <dbReference type="EMBL" id="GEU87145.1"/>
    </source>
</evidence>
<protein>
    <submittedName>
        <fullName evidence="2">Uncharacterized protein</fullName>
    </submittedName>
</protein>